<feature type="binding site" evidence="11">
    <location>
        <position position="41"/>
    </location>
    <ligand>
        <name>UDP-N-acetyl-alpha-D-muramoyl-L-alanyl-D-glutamate</name>
        <dbReference type="ChEBI" id="CHEBI:83900"/>
    </ligand>
</feature>
<evidence type="ECO:0000259" key="15">
    <source>
        <dbReference type="Pfam" id="PF08245"/>
    </source>
</evidence>
<proteinExistence type="inferred from homology"/>
<dbReference type="GO" id="GO:0008765">
    <property type="term" value="F:UDP-N-acetylmuramoylalanyl-D-glutamate-2,6-diaminopimelate ligase activity"/>
    <property type="evidence" value="ECO:0007669"/>
    <property type="project" value="UniProtKB-UniRule"/>
</dbReference>
<evidence type="ECO:0000256" key="7">
    <source>
        <dbReference type="ARBA" id="ARBA00022960"/>
    </source>
</evidence>
<comment type="caution">
    <text evidence="16">The sequence shown here is derived from an EMBL/GenBank/DDBJ whole genome shotgun (WGS) entry which is preliminary data.</text>
</comment>
<dbReference type="GO" id="GO:0005524">
    <property type="term" value="F:ATP binding"/>
    <property type="evidence" value="ECO:0007669"/>
    <property type="project" value="UniProtKB-UniRule"/>
</dbReference>
<evidence type="ECO:0000259" key="13">
    <source>
        <dbReference type="Pfam" id="PF01225"/>
    </source>
</evidence>
<evidence type="ECO:0000256" key="11">
    <source>
        <dbReference type="HAMAP-Rule" id="MF_00208"/>
    </source>
</evidence>
<dbReference type="InterPro" id="IPR036565">
    <property type="entry name" value="Mur-like_cat_sf"/>
</dbReference>
<evidence type="ECO:0000313" key="16">
    <source>
        <dbReference type="EMBL" id="PMP97866.1"/>
    </source>
</evidence>
<dbReference type="EC" id="6.3.2.13" evidence="11"/>
<dbReference type="UniPathway" id="UPA00219"/>
<feature type="binding site" evidence="11">
    <location>
        <position position="465"/>
    </location>
    <ligand>
        <name>meso-2,6-diaminopimelate</name>
        <dbReference type="ChEBI" id="CHEBI:57791"/>
    </ligand>
</feature>
<keyword evidence="10 11" id="KW-0961">Cell wall biogenesis/degradation</keyword>
<sequence length="497" mass="56169">MKPLEELIQNLEIIKAYYGSKLIENFGPYKCLKIKGISENSKEIKDGFIFVARKGTNLNGEAFIEEALKNGALIIVRESDINPSETYPGTIQIQVKDVKKALSTLSLNFYENPQEKLFLIGVTGTNGKTSVSYFTKNILNRLGVKCGYIGTLFYETDRIIPALETTPSILTVASLLKEMVDKGFKACVIEVSSHALHQDRLLGLFFDVTAFTNLSRDHLDYHKDMEDYYQAKKKLFTQYLKPNAKVVVSLENEYGKRLAEELKHLSPIFVNNEEFKCEIFNKKRGSTLKIEVKDKEYEILTQLLGDYQAKNLATTLGILSAMNYKIEDLLGPIQNLKNPIGRLELVAEFKGAKIFVDYAHTPEALASALKSLKTFKENKLIVIFGCGGNRDKGKRPLMGKVASLFADEIILTSDNPRFEDPLKIIEDIKKGINSSKPYRIIPDRREALEFGIKNLQKGDVLLVAGKGHETYQEIKGKRYPFSDQEEILKIIKNLKTL</sequence>
<comment type="subcellular location">
    <subcellularLocation>
        <location evidence="11 12">Cytoplasm</location>
    </subcellularLocation>
</comment>
<keyword evidence="5 11" id="KW-0547">Nucleotide-binding</keyword>
<evidence type="ECO:0000256" key="9">
    <source>
        <dbReference type="ARBA" id="ARBA00023306"/>
    </source>
</evidence>
<feature type="domain" description="Mur ligase central" evidence="15">
    <location>
        <begin position="122"/>
        <end position="317"/>
    </location>
</feature>
<comment type="pathway">
    <text evidence="11 12">Cell wall biogenesis; peptidoglycan biosynthesis.</text>
</comment>
<evidence type="ECO:0000256" key="4">
    <source>
        <dbReference type="ARBA" id="ARBA00022618"/>
    </source>
</evidence>
<keyword evidence="11" id="KW-0460">Magnesium</keyword>
<dbReference type="InterPro" id="IPR004101">
    <property type="entry name" value="Mur_ligase_C"/>
</dbReference>
<organism evidence="16 17">
    <name type="scientific">Thermodesulfobacterium geofontis</name>
    <dbReference type="NCBI Taxonomy" id="1295609"/>
    <lineage>
        <taxon>Bacteria</taxon>
        <taxon>Pseudomonadati</taxon>
        <taxon>Thermodesulfobacteriota</taxon>
        <taxon>Thermodesulfobacteria</taxon>
        <taxon>Thermodesulfobacteriales</taxon>
        <taxon>Thermodesulfobacteriaceae</taxon>
        <taxon>Thermodesulfobacterium</taxon>
    </lineage>
</organism>
<dbReference type="NCBIfam" id="NF001124">
    <property type="entry name" value="PRK00139.1-2"/>
    <property type="match status" value="1"/>
</dbReference>
<dbReference type="EMBL" id="PNJD01000112">
    <property type="protein sequence ID" value="PMP97866.1"/>
    <property type="molecule type" value="Genomic_DNA"/>
</dbReference>
<dbReference type="InterPro" id="IPR036615">
    <property type="entry name" value="Mur_ligase_C_dom_sf"/>
</dbReference>
<name>A0A2N7QG07_9BACT</name>
<dbReference type="InterPro" id="IPR000713">
    <property type="entry name" value="Mur_ligase_N"/>
</dbReference>
<evidence type="ECO:0000256" key="2">
    <source>
        <dbReference type="ARBA" id="ARBA00022490"/>
    </source>
</evidence>
<evidence type="ECO:0000256" key="6">
    <source>
        <dbReference type="ARBA" id="ARBA00022840"/>
    </source>
</evidence>
<keyword evidence="9 11" id="KW-0131">Cell cycle</keyword>
<feature type="domain" description="Mur ligase N-terminal catalytic" evidence="13">
    <location>
        <begin position="33"/>
        <end position="110"/>
    </location>
</feature>
<gene>
    <name evidence="11" type="primary">murE</name>
    <name evidence="16" type="ORF">C0169_01805</name>
</gene>
<dbReference type="GO" id="GO:0071555">
    <property type="term" value="P:cell wall organization"/>
    <property type="evidence" value="ECO:0007669"/>
    <property type="project" value="UniProtKB-KW"/>
</dbReference>
<feature type="binding site" evidence="11">
    <location>
        <begin position="124"/>
        <end position="130"/>
    </location>
    <ligand>
        <name>ATP</name>
        <dbReference type="ChEBI" id="CHEBI:30616"/>
    </ligand>
</feature>
<feature type="binding site" evidence="11">
    <location>
        <begin position="414"/>
        <end position="417"/>
    </location>
    <ligand>
        <name>meso-2,6-diaminopimelate</name>
        <dbReference type="ChEBI" id="CHEBI:57791"/>
    </ligand>
</feature>
<keyword evidence="6 11" id="KW-0067">ATP-binding</keyword>
<evidence type="ECO:0000256" key="1">
    <source>
        <dbReference type="ARBA" id="ARBA00005898"/>
    </source>
</evidence>
<dbReference type="InterPro" id="IPR013221">
    <property type="entry name" value="Mur_ligase_cen"/>
</dbReference>
<keyword evidence="4 11" id="KW-0132">Cell division</keyword>
<feature type="binding site" evidence="11">
    <location>
        <position position="390"/>
    </location>
    <ligand>
        <name>meso-2,6-diaminopimelate</name>
        <dbReference type="ChEBI" id="CHEBI:57791"/>
    </ligand>
</feature>
<dbReference type="Gene3D" id="3.40.1190.10">
    <property type="entry name" value="Mur-like, catalytic domain"/>
    <property type="match status" value="1"/>
</dbReference>
<dbReference type="InterPro" id="IPR035911">
    <property type="entry name" value="MurE/MurF_N"/>
</dbReference>
<dbReference type="Pfam" id="PF02875">
    <property type="entry name" value="Mur_ligase_C"/>
    <property type="match status" value="1"/>
</dbReference>
<dbReference type="PANTHER" id="PTHR23135">
    <property type="entry name" value="MUR LIGASE FAMILY MEMBER"/>
    <property type="match status" value="1"/>
</dbReference>
<feature type="binding site" evidence="11">
    <location>
        <position position="198"/>
    </location>
    <ligand>
        <name>UDP-N-acetyl-alpha-D-muramoyl-L-alanyl-D-glutamate</name>
        <dbReference type="ChEBI" id="CHEBI:83900"/>
    </ligand>
</feature>
<feature type="binding site" evidence="11">
    <location>
        <begin position="165"/>
        <end position="166"/>
    </location>
    <ligand>
        <name>UDP-N-acetyl-alpha-D-muramoyl-L-alanyl-D-glutamate</name>
        <dbReference type="ChEBI" id="CHEBI:83900"/>
    </ligand>
</feature>
<dbReference type="Pfam" id="PF01225">
    <property type="entry name" value="Mur_ligase"/>
    <property type="match status" value="1"/>
</dbReference>
<comment type="catalytic activity">
    <reaction evidence="11">
        <text>UDP-N-acetyl-alpha-D-muramoyl-L-alanyl-D-glutamate + meso-2,6-diaminopimelate + ATP = UDP-N-acetyl-alpha-D-muramoyl-L-alanyl-gamma-D-glutamyl-meso-2,6-diaminopimelate + ADP + phosphate + H(+)</text>
        <dbReference type="Rhea" id="RHEA:23676"/>
        <dbReference type="ChEBI" id="CHEBI:15378"/>
        <dbReference type="ChEBI" id="CHEBI:30616"/>
        <dbReference type="ChEBI" id="CHEBI:43474"/>
        <dbReference type="ChEBI" id="CHEBI:57791"/>
        <dbReference type="ChEBI" id="CHEBI:83900"/>
        <dbReference type="ChEBI" id="CHEBI:83905"/>
        <dbReference type="ChEBI" id="CHEBI:456216"/>
        <dbReference type="EC" id="6.3.2.13"/>
    </reaction>
</comment>
<evidence type="ECO:0000259" key="14">
    <source>
        <dbReference type="Pfam" id="PF02875"/>
    </source>
</evidence>
<evidence type="ECO:0000256" key="8">
    <source>
        <dbReference type="ARBA" id="ARBA00022984"/>
    </source>
</evidence>
<evidence type="ECO:0000256" key="10">
    <source>
        <dbReference type="ARBA" id="ARBA00023316"/>
    </source>
</evidence>
<dbReference type="InterPro" id="IPR005761">
    <property type="entry name" value="UDP-N-AcMur-Glu-dNH2Pim_ligase"/>
</dbReference>
<dbReference type="PROSITE" id="PS01011">
    <property type="entry name" value="FOLYLPOLYGLU_SYNT_1"/>
    <property type="match status" value="1"/>
</dbReference>
<dbReference type="GO" id="GO:0008360">
    <property type="term" value="P:regulation of cell shape"/>
    <property type="evidence" value="ECO:0007669"/>
    <property type="project" value="UniProtKB-KW"/>
</dbReference>
<dbReference type="NCBIfam" id="TIGR01085">
    <property type="entry name" value="murE"/>
    <property type="match status" value="1"/>
</dbReference>
<accession>A0A2N7QG07</accession>
<comment type="PTM">
    <text evidence="11">Carboxylation is probably crucial for Mg(2+) binding and, consequently, for the gamma-phosphate positioning of ATP.</text>
</comment>
<dbReference type="Gene3D" id="3.40.1390.10">
    <property type="entry name" value="MurE/MurF, N-terminal domain"/>
    <property type="match status" value="1"/>
</dbReference>
<dbReference type="Gene3D" id="3.90.190.20">
    <property type="entry name" value="Mur ligase, C-terminal domain"/>
    <property type="match status" value="1"/>
</dbReference>
<dbReference type="GO" id="GO:0004326">
    <property type="term" value="F:tetrahydrofolylpolyglutamate synthase activity"/>
    <property type="evidence" value="ECO:0007669"/>
    <property type="project" value="InterPro"/>
</dbReference>
<keyword evidence="8 11" id="KW-0573">Peptidoglycan synthesis</keyword>
<feature type="binding site" evidence="11">
    <location>
        <position position="200"/>
    </location>
    <ligand>
        <name>UDP-N-acetyl-alpha-D-muramoyl-L-alanyl-D-glutamate</name>
        <dbReference type="ChEBI" id="CHEBI:83900"/>
    </ligand>
</feature>
<dbReference type="Proteomes" id="UP000235619">
    <property type="component" value="Unassembled WGS sequence"/>
</dbReference>
<reference evidence="16 17" key="1">
    <citation type="submission" date="2018-01" db="EMBL/GenBank/DDBJ databases">
        <title>Metagenomic assembled genomes from two thermal pools in the Uzon Caldera, Kamchatka, Russia.</title>
        <authorList>
            <person name="Wilkins L."/>
            <person name="Ettinger C."/>
        </authorList>
    </citation>
    <scope>NUCLEOTIDE SEQUENCE [LARGE SCALE GENOMIC DNA]</scope>
    <source>
        <strain evidence="16">ARK-04</strain>
    </source>
</reference>
<comment type="similarity">
    <text evidence="1 11">Belongs to the MurCDEF family. MurE subfamily.</text>
</comment>
<feature type="binding site" evidence="11">
    <location>
        <position position="469"/>
    </location>
    <ligand>
        <name>meso-2,6-diaminopimelate</name>
        <dbReference type="ChEBI" id="CHEBI:57791"/>
    </ligand>
</feature>
<evidence type="ECO:0000256" key="5">
    <source>
        <dbReference type="ARBA" id="ARBA00022741"/>
    </source>
</evidence>
<dbReference type="SUPFAM" id="SSF63418">
    <property type="entry name" value="MurE/MurF N-terminal domain"/>
    <property type="match status" value="1"/>
</dbReference>
<dbReference type="SUPFAM" id="SSF53623">
    <property type="entry name" value="MurD-like peptide ligases, catalytic domain"/>
    <property type="match status" value="1"/>
</dbReference>
<dbReference type="GO" id="GO:0009252">
    <property type="term" value="P:peptidoglycan biosynthetic process"/>
    <property type="evidence" value="ECO:0007669"/>
    <property type="project" value="UniProtKB-UniRule"/>
</dbReference>
<evidence type="ECO:0000256" key="3">
    <source>
        <dbReference type="ARBA" id="ARBA00022598"/>
    </source>
</evidence>
<dbReference type="GO" id="GO:0005737">
    <property type="term" value="C:cytoplasm"/>
    <property type="evidence" value="ECO:0007669"/>
    <property type="project" value="UniProtKB-SubCell"/>
</dbReference>
<evidence type="ECO:0000256" key="12">
    <source>
        <dbReference type="RuleBase" id="RU004135"/>
    </source>
</evidence>
<evidence type="ECO:0000313" key="17">
    <source>
        <dbReference type="Proteomes" id="UP000235619"/>
    </source>
</evidence>
<dbReference type="HAMAP" id="MF_00208">
    <property type="entry name" value="MurE"/>
    <property type="match status" value="1"/>
</dbReference>
<feature type="domain" description="Mur ligase C-terminal" evidence="14">
    <location>
        <begin position="341"/>
        <end position="467"/>
    </location>
</feature>
<dbReference type="GO" id="GO:0000287">
    <property type="term" value="F:magnesium ion binding"/>
    <property type="evidence" value="ECO:0007669"/>
    <property type="project" value="UniProtKB-UniRule"/>
</dbReference>
<feature type="short sequence motif" description="Meso-diaminopimelate recognition motif" evidence="11">
    <location>
        <begin position="414"/>
        <end position="417"/>
    </location>
</feature>
<dbReference type="SUPFAM" id="SSF53244">
    <property type="entry name" value="MurD-like peptide ligases, peptide-binding domain"/>
    <property type="match status" value="1"/>
</dbReference>
<dbReference type="InterPro" id="IPR018109">
    <property type="entry name" value="Folylpolyglutamate_synth_CS"/>
</dbReference>
<dbReference type="AlphaFoldDB" id="A0A2N7QG07"/>
<dbReference type="GO" id="GO:0051301">
    <property type="term" value="P:cell division"/>
    <property type="evidence" value="ECO:0007669"/>
    <property type="project" value="UniProtKB-KW"/>
</dbReference>
<dbReference type="Pfam" id="PF08245">
    <property type="entry name" value="Mur_ligase_M"/>
    <property type="match status" value="1"/>
</dbReference>
<feature type="modified residue" description="N6-carboxylysine" evidence="11">
    <location>
        <position position="232"/>
    </location>
</feature>
<feature type="binding site" evidence="11">
    <location>
        <position position="192"/>
    </location>
    <ligand>
        <name>UDP-N-acetyl-alpha-D-muramoyl-L-alanyl-D-glutamate</name>
        <dbReference type="ChEBI" id="CHEBI:83900"/>
    </ligand>
</feature>
<keyword evidence="2 11" id="KW-0963">Cytoplasm</keyword>
<keyword evidence="7 11" id="KW-0133">Cell shape</keyword>
<comment type="cofactor">
    <cofactor evidence="11">
        <name>Mg(2+)</name>
        <dbReference type="ChEBI" id="CHEBI:18420"/>
    </cofactor>
</comment>
<dbReference type="NCBIfam" id="NF001126">
    <property type="entry name" value="PRK00139.1-4"/>
    <property type="match status" value="1"/>
</dbReference>
<dbReference type="PANTHER" id="PTHR23135:SF4">
    <property type="entry name" value="UDP-N-ACETYLMURAMOYL-L-ALANYL-D-GLUTAMATE--2,6-DIAMINOPIMELATE LIGASE MURE HOMOLOG, CHLOROPLASTIC"/>
    <property type="match status" value="1"/>
</dbReference>
<keyword evidence="3 11" id="KW-0436">Ligase</keyword>
<protein>
    <recommendedName>
        <fullName evidence="11">UDP-N-acetylmuramoyl-L-alanyl-D-glutamate--2,6-diaminopimelate ligase</fullName>
        <ecNumber evidence="11">6.3.2.13</ecNumber>
    </recommendedName>
    <alternativeName>
        <fullName evidence="11">Meso-A2pm-adding enzyme</fullName>
    </alternativeName>
    <alternativeName>
        <fullName evidence="11">Meso-diaminopimelate-adding enzyme</fullName>
    </alternativeName>
    <alternativeName>
        <fullName evidence="11">UDP-MurNAc-L-Ala-D-Glu:meso-diaminopimelate ligase</fullName>
    </alternativeName>
    <alternativeName>
        <fullName evidence="11">UDP-MurNAc-tripeptide synthetase</fullName>
    </alternativeName>
    <alternativeName>
        <fullName evidence="11">UDP-N-acetylmuramyl-tripeptide synthetase</fullName>
    </alternativeName>
</protein>
<comment type="caution">
    <text evidence="11">Lacks conserved residue(s) required for the propagation of feature annotation.</text>
</comment>
<comment type="function">
    <text evidence="11">Catalyzes the addition of meso-diaminopimelic acid to the nucleotide precursor UDP-N-acetylmuramoyl-L-alanyl-D-glutamate (UMAG) in the biosynthesis of bacterial cell-wall peptidoglycan.</text>
</comment>